<keyword evidence="2" id="KW-1003">Cell membrane</keyword>
<keyword evidence="8" id="KW-0813">Transport</keyword>
<evidence type="ECO:0000256" key="4">
    <source>
        <dbReference type="ARBA" id="ARBA00022989"/>
    </source>
</evidence>
<feature type="transmembrane region" description="Helical" evidence="7">
    <location>
        <begin position="202"/>
        <end position="221"/>
    </location>
</feature>
<dbReference type="InterPro" id="IPR001851">
    <property type="entry name" value="ABC_transp_permease"/>
</dbReference>
<dbReference type="AlphaFoldDB" id="A0A239C7U1"/>
<evidence type="ECO:0000256" key="7">
    <source>
        <dbReference type="SAM" id="Phobius"/>
    </source>
</evidence>
<keyword evidence="5 7" id="KW-0472">Membrane</keyword>
<dbReference type="Proteomes" id="UP000198420">
    <property type="component" value="Unassembled WGS sequence"/>
</dbReference>
<evidence type="ECO:0000256" key="3">
    <source>
        <dbReference type="ARBA" id="ARBA00022692"/>
    </source>
</evidence>
<dbReference type="RefSeq" id="WP_245919870.1">
    <property type="nucleotide sequence ID" value="NZ_FZNP01000012.1"/>
</dbReference>
<feature type="transmembrane region" description="Helical" evidence="7">
    <location>
        <begin position="290"/>
        <end position="308"/>
    </location>
</feature>
<dbReference type="EMBL" id="FZNP01000012">
    <property type="protein sequence ID" value="SNS16325.1"/>
    <property type="molecule type" value="Genomic_DNA"/>
</dbReference>
<evidence type="ECO:0000256" key="6">
    <source>
        <dbReference type="SAM" id="MobiDB-lite"/>
    </source>
</evidence>
<keyword evidence="8" id="KW-0762">Sugar transport</keyword>
<feature type="region of interest" description="Disordered" evidence="6">
    <location>
        <begin position="1"/>
        <end position="80"/>
    </location>
</feature>
<feature type="transmembrane region" description="Helical" evidence="7">
    <location>
        <begin position="178"/>
        <end position="196"/>
    </location>
</feature>
<gene>
    <name evidence="8" type="ORF">SAMN06265355_11259</name>
</gene>
<reference evidence="9" key="1">
    <citation type="submission" date="2017-06" db="EMBL/GenBank/DDBJ databases">
        <authorList>
            <person name="Varghese N."/>
            <person name="Submissions S."/>
        </authorList>
    </citation>
    <scope>NUCLEOTIDE SEQUENCE [LARGE SCALE GENOMIC DNA]</scope>
    <source>
        <strain evidence="9">DSM 44485</strain>
    </source>
</reference>
<accession>A0A239C7U1</accession>
<feature type="transmembrane region" description="Helical" evidence="7">
    <location>
        <begin position="228"/>
        <end position="246"/>
    </location>
</feature>
<evidence type="ECO:0000313" key="8">
    <source>
        <dbReference type="EMBL" id="SNS16325.1"/>
    </source>
</evidence>
<keyword evidence="4 7" id="KW-1133">Transmembrane helix</keyword>
<feature type="transmembrane region" description="Helical" evidence="7">
    <location>
        <begin position="96"/>
        <end position="118"/>
    </location>
</feature>
<dbReference type="PANTHER" id="PTHR47089">
    <property type="entry name" value="ABC TRANSPORTER, PERMEASE PROTEIN"/>
    <property type="match status" value="1"/>
</dbReference>
<evidence type="ECO:0000256" key="5">
    <source>
        <dbReference type="ARBA" id="ARBA00023136"/>
    </source>
</evidence>
<feature type="transmembrane region" description="Helical" evidence="7">
    <location>
        <begin position="152"/>
        <end position="171"/>
    </location>
</feature>
<organism evidence="8 9">
    <name type="scientific">Actinomadura mexicana</name>
    <dbReference type="NCBI Taxonomy" id="134959"/>
    <lineage>
        <taxon>Bacteria</taxon>
        <taxon>Bacillati</taxon>
        <taxon>Actinomycetota</taxon>
        <taxon>Actinomycetes</taxon>
        <taxon>Streptosporangiales</taxon>
        <taxon>Thermomonosporaceae</taxon>
        <taxon>Actinomadura</taxon>
    </lineage>
</organism>
<keyword evidence="3 7" id="KW-0812">Transmembrane</keyword>
<evidence type="ECO:0000256" key="2">
    <source>
        <dbReference type="ARBA" id="ARBA00022475"/>
    </source>
</evidence>
<dbReference type="PANTHER" id="PTHR47089:SF1">
    <property type="entry name" value="GUANOSINE ABC TRANSPORTER PERMEASE PROTEIN NUPP"/>
    <property type="match status" value="1"/>
</dbReference>
<feature type="transmembrane region" description="Helical" evidence="7">
    <location>
        <begin position="337"/>
        <end position="358"/>
    </location>
</feature>
<keyword evidence="9" id="KW-1185">Reference proteome</keyword>
<sequence>MSDERKDPTPAGEEPGGGRPPGDEPSGTTPSDGKPAGGESGTAKRPADVPAPRPGQTSGTGPSDAKASGPEPSGPVEPETVPSWKAMLRGLGPRGLGLKIGAPVLALLISLGITMILLRITGADPVSSIQSMVDYGTTENSIVDILNRATRYYLSAVAVAIGFRMALLNIGVDGQYRLAAFLAAALGGAVALPAPFGQMLVIIAAMVVGGLWAAIAGVLKVTRGVSEVLSTIMLNAIATGLIAYLLNDKRLAEVRPDSNNVATPQISESGRVGGLNGFLSSIGIDLPGDVYGLLPLAILVGVVFWVVINHTRFGFDLKVSGLSPSAAQASGVNARRMIVYTMIASGVVAGLIGMPELLGASYEYSLNFPAGLGFTGITVALLGRNHPAGIALAALLFAFLDQTSDVLQEVDVPKEIVGVMQGVVVLTVVIVYELVRRWEIRLQQRAVAAELATGHDLAREAAGSAS</sequence>
<dbReference type="GO" id="GO:0022857">
    <property type="term" value="F:transmembrane transporter activity"/>
    <property type="evidence" value="ECO:0007669"/>
    <property type="project" value="InterPro"/>
</dbReference>
<dbReference type="CDD" id="cd06580">
    <property type="entry name" value="TM_PBP1_transp_TpRbsC_like"/>
    <property type="match status" value="1"/>
</dbReference>
<feature type="transmembrane region" description="Helical" evidence="7">
    <location>
        <begin position="416"/>
        <end position="435"/>
    </location>
</feature>
<feature type="compositionally biased region" description="Low complexity" evidence="6">
    <location>
        <begin position="68"/>
        <end position="80"/>
    </location>
</feature>
<evidence type="ECO:0000256" key="1">
    <source>
        <dbReference type="ARBA" id="ARBA00004651"/>
    </source>
</evidence>
<comment type="subcellular location">
    <subcellularLocation>
        <location evidence="1">Cell membrane</location>
        <topology evidence="1">Multi-pass membrane protein</topology>
    </subcellularLocation>
</comment>
<dbReference type="Pfam" id="PF02653">
    <property type="entry name" value="BPD_transp_2"/>
    <property type="match status" value="1"/>
</dbReference>
<dbReference type="GO" id="GO:0005886">
    <property type="term" value="C:plasma membrane"/>
    <property type="evidence" value="ECO:0007669"/>
    <property type="project" value="UniProtKB-SubCell"/>
</dbReference>
<protein>
    <submittedName>
        <fullName evidence="8">Simple sugar transport system permease protein</fullName>
    </submittedName>
</protein>
<proteinExistence type="predicted"/>
<name>A0A239C7U1_9ACTN</name>
<evidence type="ECO:0000313" key="9">
    <source>
        <dbReference type="Proteomes" id="UP000198420"/>
    </source>
</evidence>